<sequence length="246" mass="27873">MNQEYESNYEKVFSYFQGEFLKLDQEAAAEKLGLFCEEDAIMIPWFGNCWRIDRNTGIITDENGNIPDVTQRLLIMHHFCFFRMDAVHSDKWVPFRQIREAACFERAYKKSAVDPIVEYFTGKTELFAQAARVLGGTPVPYGDAGFRIYPLPQIGLTYIFYDADEEFEASCNILFESTVTWWIHPESVPTIASAATEKLIATAERMDTAVQKATTEQTDAAGQKEATEQADAAGKKEKAEQTDTPN</sequence>
<feature type="compositionally biased region" description="Basic and acidic residues" evidence="1">
    <location>
        <begin position="233"/>
        <end position="246"/>
    </location>
</feature>
<dbReference type="Proteomes" id="UP000886723">
    <property type="component" value="Unassembled WGS sequence"/>
</dbReference>
<name>A0A9D1T7F6_9FIRM</name>
<evidence type="ECO:0000313" key="4">
    <source>
        <dbReference type="Proteomes" id="UP000886723"/>
    </source>
</evidence>
<reference evidence="3" key="1">
    <citation type="submission" date="2020-10" db="EMBL/GenBank/DDBJ databases">
        <authorList>
            <person name="Gilroy R."/>
        </authorList>
    </citation>
    <scope>NUCLEOTIDE SEQUENCE</scope>
    <source>
        <strain evidence="3">ChiBcec2-4451</strain>
    </source>
</reference>
<feature type="domain" description="DUF3786" evidence="2">
    <location>
        <begin position="24"/>
        <end position="194"/>
    </location>
</feature>
<evidence type="ECO:0000313" key="3">
    <source>
        <dbReference type="EMBL" id="HIV14201.1"/>
    </source>
</evidence>
<feature type="region of interest" description="Disordered" evidence="1">
    <location>
        <begin position="208"/>
        <end position="246"/>
    </location>
</feature>
<accession>A0A9D1T7F6</accession>
<evidence type="ECO:0000256" key="1">
    <source>
        <dbReference type="SAM" id="MobiDB-lite"/>
    </source>
</evidence>
<dbReference type="AlphaFoldDB" id="A0A9D1T7F6"/>
<dbReference type="InterPro" id="IPR024264">
    <property type="entry name" value="DUF3786"/>
</dbReference>
<gene>
    <name evidence="3" type="ORF">IAA63_13840</name>
</gene>
<dbReference type="Pfam" id="PF12654">
    <property type="entry name" value="DUF3786"/>
    <property type="match status" value="1"/>
</dbReference>
<dbReference type="EMBL" id="DVON01000292">
    <property type="protein sequence ID" value="HIV14201.1"/>
    <property type="molecule type" value="Genomic_DNA"/>
</dbReference>
<evidence type="ECO:0000259" key="2">
    <source>
        <dbReference type="Pfam" id="PF12654"/>
    </source>
</evidence>
<protein>
    <submittedName>
        <fullName evidence="3">DUF3786 domain-containing protein</fullName>
    </submittedName>
</protein>
<organism evidence="3 4">
    <name type="scientific">Candidatus Pullilachnospira stercoravium</name>
    <dbReference type="NCBI Taxonomy" id="2840913"/>
    <lineage>
        <taxon>Bacteria</taxon>
        <taxon>Bacillati</taxon>
        <taxon>Bacillota</taxon>
        <taxon>Clostridia</taxon>
        <taxon>Lachnospirales</taxon>
        <taxon>Lachnospiraceae</taxon>
        <taxon>Lachnospiraceae incertae sedis</taxon>
        <taxon>Candidatus Pullilachnospira</taxon>
    </lineage>
</organism>
<comment type="caution">
    <text evidence="3">The sequence shown here is derived from an EMBL/GenBank/DDBJ whole genome shotgun (WGS) entry which is preliminary data.</text>
</comment>
<reference evidence="3" key="2">
    <citation type="journal article" date="2021" name="PeerJ">
        <title>Extensive microbial diversity within the chicken gut microbiome revealed by metagenomics and culture.</title>
        <authorList>
            <person name="Gilroy R."/>
            <person name="Ravi A."/>
            <person name="Getino M."/>
            <person name="Pursley I."/>
            <person name="Horton D.L."/>
            <person name="Alikhan N.F."/>
            <person name="Baker D."/>
            <person name="Gharbi K."/>
            <person name="Hall N."/>
            <person name="Watson M."/>
            <person name="Adriaenssens E.M."/>
            <person name="Foster-Nyarko E."/>
            <person name="Jarju S."/>
            <person name="Secka A."/>
            <person name="Antonio M."/>
            <person name="Oren A."/>
            <person name="Chaudhuri R.R."/>
            <person name="La Ragione R."/>
            <person name="Hildebrand F."/>
            <person name="Pallen M.J."/>
        </authorList>
    </citation>
    <scope>NUCLEOTIDE SEQUENCE</scope>
    <source>
        <strain evidence="3">ChiBcec2-4451</strain>
    </source>
</reference>
<feature type="compositionally biased region" description="Polar residues" evidence="1">
    <location>
        <begin position="211"/>
        <end position="220"/>
    </location>
</feature>
<proteinExistence type="predicted"/>